<dbReference type="GO" id="GO:0035332">
    <property type="term" value="P:positive regulation of hippo signaling"/>
    <property type="evidence" value="ECO:0007669"/>
    <property type="project" value="TreeGrafter"/>
</dbReference>
<feature type="region of interest" description="Disordered" evidence="1">
    <location>
        <begin position="111"/>
        <end position="141"/>
    </location>
</feature>
<feature type="compositionally biased region" description="Basic residues" evidence="1">
    <location>
        <begin position="2306"/>
        <end position="2317"/>
    </location>
</feature>
<dbReference type="PANTHER" id="PTHR13429">
    <property type="entry name" value="FERM DOMAIN (PROTEIN4.1-EZRIN-RADIXIN-MOESIN) FAMILY"/>
    <property type="match status" value="1"/>
</dbReference>
<feature type="region of interest" description="Disordered" evidence="1">
    <location>
        <begin position="2305"/>
        <end position="2341"/>
    </location>
</feature>
<reference evidence="3" key="1">
    <citation type="journal article" date="2021" name="Mol. Ecol. Resour.">
        <title>Apolygus lucorum genome provides insights into omnivorousness and mesophyll feeding.</title>
        <authorList>
            <person name="Liu Y."/>
            <person name="Liu H."/>
            <person name="Wang H."/>
            <person name="Huang T."/>
            <person name="Liu B."/>
            <person name="Yang B."/>
            <person name="Yin L."/>
            <person name="Li B."/>
            <person name="Zhang Y."/>
            <person name="Zhang S."/>
            <person name="Jiang F."/>
            <person name="Zhang X."/>
            <person name="Ren Y."/>
            <person name="Wang B."/>
            <person name="Wang S."/>
            <person name="Lu Y."/>
            <person name="Wu K."/>
            <person name="Fan W."/>
            <person name="Wang G."/>
        </authorList>
    </citation>
    <scope>NUCLEOTIDE SEQUENCE</scope>
    <source>
        <strain evidence="3">12Hb</strain>
    </source>
</reference>
<feature type="region of interest" description="Disordered" evidence="1">
    <location>
        <begin position="2149"/>
        <end position="2201"/>
    </location>
</feature>
<dbReference type="CDD" id="cd13185">
    <property type="entry name" value="FERM_C_FRMD1_FRMD6"/>
    <property type="match status" value="1"/>
</dbReference>
<feature type="domain" description="FERM" evidence="2">
    <location>
        <begin position="1206"/>
        <end position="1519"/>
    </location>
</feature>
<dbReference type="InterPro" id="IPR041781">
    <property type="entry name" value="FRMD6-FERM_C"/>
</dbReference>
<feature type="compositionally biased region" description="Basic and acidic residues" evidence="1">
    <location>
        <begin position="2188"/>
        <end position="2201"/>
    </location>
</feature>
<accession>A0A8S9XMQ0</accession>
<gene>
    <name evidence="3" type="ORF">GE061_013326</name>
</gene>
<feature type="compositionally biased region" description="Polar residues" evidence="1">
    <location>
        <begin position="1744"/>
        <end position="1764"/>
    </location>
</feature>
<feature type="compositionally biased region" description="Pro residues" evidence="1">
    <location>
        <begin position="2158"/>
        <end position="2167"/>
    </location>
</feature>
<dbReference type="InterPro" id="IPR019749">
    <property type="entry name" value="Band_41_domain"/>
</dbReference>
<dbReference type="InterPro" id="IPR014352">
    <property type="entry name" value="FERM/acyl-CoA-bd_prot_sf"/>
</dbReference>
<dbReference type="InterPro" id="IPR047145">
    <property type="entry name" value="FRMD6-like"/>
</dbReference>
<feature type="compositionally biased region" description="Polar residues" evidence="1">
    <location>
        <begin position="2320"/>
        <end position="2341"/>
    </location>
</feature>
<feature type="compositionally biased region" description="Polar residues" evidence="1">
    <location>
        <begin position="2172"/>
        <end position="2186"/>
    </location>
</feature>
<dbReference type="SUPFAM" id="SSF54236">
    <property type="entry name" value="Ubiquitin-like"/>
    <property type="match status" value="1"/>
</dbReference>
<dbReference type="InterPro" id="IPR035963">
    <property type="entry name" value="FERM_2"/>
</dbReference>
<feature type="compositionally biased region" description="Pro residues" evidence="1">
    <location>
        <begin position="1822"/>
        <end position="1842"/>
    </location>
</feature>
<dbReference type="Pfam" id="PF09380">
    <property type="entry name" value="FERM_C"/>
    <property type="match status" value="1"/>
</dbReference>
<dbReference type="EMBL" id="WIXP02000005">
    <property type="protein sequence ID" value="KAF6210223.1"/>
    <property type="molecule type" value="Genomic_DNA"/>
</dbReference>
<dbReference type="GO" id="GO:0009887">
    <property type="term" value="P:animal organ morphogenesis"/>
    <property type="evidence" value="ECO:0007669"/>
    <property type="project" value="UniProtKB-ARBA"/>
</dbReference>
<evidence type="ECO:0000313" key="4">
    <source>
        <dbReference type="Proteomes" id="UP000466442"/>
    </source>
</evidence>
<dbReference type="Gene3D" id="2.30.29.30">
    <property type="entry name" value="Pleckstrin-homology domain (PH domain)/Phosphotyrosine-binding domain (PTB)"/>
    <property type="match status" value="1"/>
</dbReference>
<dbReference type="CDD" id="cd17101">
    <property type="entry name" value="FERM_F1_PTPN13_like"/>
    <property type="match status" value="1"/>
</dbReference>
<dbReference type="GO" id="GO:0098592">
    <property type="term" value="C:cytoplasmic side of apical plasma membrane"/>
    <property type="evidence" value="ECO:0007669"/>
    <property type="project" value="TreeGrafter"/>
</dbReference>
<feature type="compositionally biased region" description="Basic residues" evidence="1">
    <location>
        <begin position="119"/>
        <end position="140"/>
    </location>
</feature>
<dbReference type="Pfam" id="PF00373">
    <property type="entry name" value="FERM_M"/>
    <property type="match status" value="1"/>
</dbReference>
<dbReference type="PROSITE" id="PS50057">
    <property type="entry name" value="FERM_3"/>
    <property type="match status" value="1"/>
</dbReference>
<dbReference type="InterPro" id="IPR000299">
    <property type="entry name" value="FERM_domain"/>
</dbReference>
<dbReference type="InterPro" id="IPR019748">
    <property type="entry name" value="FERM_central"/>
</dbReference>
<dbReference type="SMART" id="SM00295">
    <property type="entry name" value="B41"/>
    <property type="match status" value="1"/>
</dbReference>
<dbReference type="CDD" id="cd14473">
    <property type="entry name" value="FERM_B-lobe"/>
    <property type="match status" value="1"/>
</dbReference>
<keyword evidence="4" id="KW-1185">Reference proteome</keyword>
<feature type="region of interest" description="Disordered" evidence="1">
    <location>
        <begin position="1815"/>
        <end position="1850"/>
    </location>
</feature>
<dbReference type="PANTHER" id="PTHR13429:SF5">
    <property type="entry name" value="PROTEIN EXPANDED"/>
    <property type="match status" value="1"/>
</dbReference>
<protein>
    <recommendedName>
        <fullName evidence="2">FERM domain-containing protein</fullName>
    </recommendedName>
</protein>
<dbReference type="SUPFAM" id="SSF50729">
    <property type="entry name" value="PH domain-like"/>
    <property type="match status" value="1"/>
</dbReference>
<organism evidence="3 4">
    <name type="scientific">Apolygus lucorum</name>
    <name type="common">Small green plant bug</name>
    <name type="synonym">Lygocoris lucorum</name>
    <dbReference type="NCBI Taxonomy" id="248454"/>
    <lineage>
        <taxon>Eukaryota</taxon>
        <taxon>Metazoa</taxon>
        <taxon>Ecdysozoa</taxon>
        <taxon>Arthropoda</taxon>
        <taxon>Hexapoda</taxon>
        <taxon>Insecta</taxon>
        <taxon>Pterygota</taxon>
        <taxon>Neoptera</taxon>
        <taxon>Paraneoptera</taxon>
        <taxon>Hemiptera</taxon>
        <taxon>Heteroptera</taxon>
        <taxon>Panheteroptera</taxon>
        <taxon>Cimicomorpha</taxon>
        <taxon>Miridae</taxon>
        <taxon>Mirini</taxon>
        <taxon>Apolygus</taxon>
    </lineage>
</organism>
<dbReference type="GO" id="GO:0030182">
    <property type="term" value="P:neuron differentiation"/>
    <property type="evidence" value="ECO:0007669"/>
    <property type="project" value="UniProtKB-ARBA"/>
</dbReference>
<sequence length="2341" mass="258595">MTEVSEGMPSARNLSPTISVSFTKVSYDVCFNLLFFSNQMDTICDSCSLIGKLPTMSSSKKLKMERLSPIPMVTRPRPNPSNSSWCTTPKTSLRKRKDCYAIESTSSPEVEMHASSSQKFKKTRNSTVRNRNKNVSKKHSSTPLAGLIARKTVSHLSRELVTASDSTTPAGPSNYVTQFHIEALQTIDEEIVQKPQICVFDSPLKRKVLNPSRHTEIFTPCMAFPPSQTSNPSNHTPLSGIVTKTSAGHNRSLNDSINILLNPDVEMCEEAVKPDDPGVALPSIECFESPGKLPPAKNVTNSFDRSIVLLEHVSKPPKFNSSVEMSGSERKKRKRALDFQTFPVNESESPKHDTISTVSPILLSKFSGESDPIHRLPPPLNIPKFELPRVDDDFQTSPVTAPESPKDGIISPILMPKSSIKISPKEDLKQPLSISEFELPHPPVDEVFDEESVIEGTPKSCKVHNVVKDDTLSGFTACSSLVFDAETSPFKNKDAPIIEHDSPRVPSQPKLLIVEETSNDGFSGMKFDLNVVRQDPSSDESEVECSVDQIEDKSSFIIQNAPDCRGSAKSPPLNFNCTRKEIHPCESPRKTTKPFSEAVDIGVFGSPDSNASDCEPEQVAYEKEEEDDDIVNVTSSLNDDVEESEQIRPNKRRKKGSLLERAGFIISRIDASNSLFDYEMKAGLRPLTGKFVSSPLVVCKKWDVDNAAHILVCKSLKYCKMDSQRQIEVAGRTSIVVIMANKIPKELSEGSVVVLHCPSTIVYCHSLRLPCILAGNQLVLDPNFQKFSDLRALEFDDALIDVLNRPMKIIKNQRDPSSMKVFPFWSIKTLIDASLSQCLIDEFEVSLRVLHVVRNYSDSSVKEVCVLCADVEEHYCWIQFSEERDVKRATALEALHVLADGVLVQVRGFHILDRSILDKKTKNLLNYALNGAVKGDLIFSLTPVEISWVVSLSGEPRDAKKSPDSIDNILQQKVRGKRFLIAVSSTKLDQDENIFLTDSLGSSVAFIQGEQAPKMRFELLSGPFFLDAVYYYDASSNSSADDSDTVDGSGKSTTGISTGLLGGCSSWRLSLRSLWRSLWRSVWRSSWRSSWRSISSRNVSFPRCGEDRVECGDGMLIWCGDDHIGCGDDHGDIGICVSLGCGDDRIRCGDDHVWCGDNHVGCGDNHPRCGDGMPSRCADDLIHHGVGVPIWCADICVICGVGVPICSIQIQRLPFGDPLYFLVEPKSRTKELYSELCSHLRAKGMLDTDLFGLSVNLDGEFIFVDPEYKLSKYAPKSWRSSSSNGLDNNGKPLLEFFFQVQFYVESPLLLQDDLSVEHYYTQIARNVVERGLFHPSASHQALFILAGLGLQAQYGDSYQSEFYTKPQNYLPQQLVNSCGGLRLTQTIASLHRANSGLSKYQARVQYIREASSLDTSAIPHNTHLYRLRKNKHEPPPGTVVLAICTRGIELYEESSQKPLSGKFLWNDIGKLCFDRKKFEIRGVNWSASEKFVYYTSSDEKSKHLLALCKVTHQHCMAIQSRLAQVRGREESERKQCREWPVEIGKFSSRYGGTGEQRISVISSTSSTTTSGIVSDRVHSLDESEDDLELEIMINSPPAPSVESLALAHLCESTQNSPSPQPNHEIKPGLDVTDGPGCAVITNTPATTDGSQCSSSASTVVVQKQQQQSVDPTLPQTSSVIRCESVTSSLELGYSHTAQHSALSESCELDYSVQSAHCTASSGVYTLDGSCDNHTVVDTVASSSGIGLESQGQRSRSGSLVSNAGSFHGDGSDPSDAGRGNLLSAEELSNLIVHRSPKPRRGVYPSRATVSSTLDSCSDYVTLPPPPIPPPPIPPPRTPPRTPPRADVDKTPGYVVLESPKLQNRDFYYSQGLLPQIVIPPQYQYLPEIVHHPLNSLPSPCSDDSSPRYLPPKAHVMHHPTYLQQSHSFTPSNPRFDPSARMKLNSSMIPIVGSNNYLDVRGSYLQQYHQPPPHLIHSRQPPPPPPRSNLATVYTSQVTRSQIEQFKQQLYSDADYVMYPMQDPAISKQEYLESKIALGYRQTPPPPYPIGKSVMYRSTPNVAVASGYVPFYNKHLTHSKFASNQNLSDYYPQSYLSNSPLYSAATSYSSSSTHSLRYDPIHQVIPPVTLPGGSFQRTLSDDNILNCERPVESRSTYRRPPPPIPPCEPITSMELNPSAGSASTSKLSPRRESTESKKEVPLDISSLREKSRNLDLPLISALCNDRNLLKQTNAFVMPQHPGEDRPASWHVSDPTKLSAVDAALDSTGKKSIFSTLLSKSISASPPSKNSKLKYPVSGLSTNQIVKANRKTISRHKHPEAKTSTKINRSQSTGGTTSKDISY</sequence>
<dbReference type="InterPro" id="IPR029071">
    <property type="entry name" value="Ubiquitin-like_domsf"/>
</dbReference>
<evidence type="ECO:0000256" key="1">
    <source>
        <dbReference type="SAM" id="MobiDB-lite"/>
    </source>
</evidence>
<dbReference type="Gene3D" id="1.20.80.10">
    <property type="match status" value="1"/>
</dbReference>
<dbReference type="InterPro" id="IPR018980">
    <property type="entry name" value="FERM_PH-like_C"/>
</dbReference>
<comment type="caution">
    <text evidence="3">The sequence shown here is derived from an EMBL/GenBank/DDBJ whole genome shotgun (WGS) entry which is preliminary data.</text>
</comment>
<dbReference type="Proteomes" id="UP000466442">
    <property type="component" value="Linkage Group LG5"/>
</dbReference>
<dbReference type="SUPFAM" id="SSF47031">
    <property type="entry name" value="Second domain of FERM"/>
    <property type="match status" value="1"/>
</dbReference>
<name>A0A8S9XMQ0_APOLU</name>
<dbReference type="InterPro" id="IPR011993">
    <property type="entry name" value="PH-like_dom_sf"/>
</dbReference>
<evidence type="ECO:0000259" key="2">
    <source>
        <dbReference type="PROSITE" id="PS50057"/>
    </source>
</evidence>
<dbReference type="SMART" id="SM01196">
    <property type="entry name" value="FERM_C"/>
    <property type="match status" value="1"/>
</dbReference>
<evidence type="ECO:0000313" key="3">
    <source>
        <dbReference type="EMBL" id="KAF6210223.1"/>
    </source>
</evidence>
<dbReference type="OrthoDB" id="5957665at2759"/>
<feature type="region of interest" description="Disordered" evidence="1">
    <location>
        <begin position="1744"/>
        <end position="1780"/>
    </location>
</feature>
<proteinExistence type="predicted"/>